<dbReference type="Gene3D" id="3.30.70.270">
    <property type="match status" value="1"/>
</dbReference>
<dbReference type="SMART" id="SM00267">
    <property type="entry name" value="GGDEF"/>
    <property type="match status" value="1"/>
</dbReference>
<dbReference type="NCBIfam" id="TIGR00229">
    <property type="entry name" value="sensory_box"/>
    <property type="match status" value="1"/>
</dbReference>
<gene>
    <name evidence="3" type="ORF">M2152_000313</name>
</gene>
<dbReference type="PANTHER" id="PTHR46663">
    <property type="entry name" value="DIGUANYLATE CYCLASE DGCT-RELATED"/>
    <property type="match status" value="1"/>
</dbReference>
<sequence>MSPLHSVDALFNAAPCGLLTAGIDDVVVHVNDTFLLWTGYTREDIVGRSFASLVAAGEQTVYATQFQDELWLRKELKEVSLRLVRADGTDLPVLVNAVITADEQGVRLAVFDASNRRDFENEMLAAKRAAEFSESRVRVLQDAAARFLAASSEEELATMLVEIGRSAFGAIDAAVVAYDPEGVKFQVVVGAQHQPMLDAIRASRPAGSKALSPDELFIIRDIEDAYSRSEEVGDLMRAARTSTLTAISIPDGDAILGAFVCLFGTPRDIDQQYMELYRALARHAGLALSRIRLQAELRYAAEYDQLTGLVNRTTIDERAADAFEEAHTTGAPVSLIFLDLDGFKAINDELGHRAGDRVLQDVASRISEVLRREGDTVGRFGGDEFLVVCPGADAAASRAIAERIATAVRAPLDWLPNGFGVTASIGIAVADPGGPTPINAETLTRMADDAMYEAKKSGKDRIAIAA</sequence>
<organism evidence="3 4">
    <name type="scientific">Antiquaquibacter oligotrophicus</name>
    <dbReference type="NCBI Taxonomy" id="2880260"/>
    <lineage>
        <taxon>Bacteria</taxon>
        <taxon>Bacillati</taxon>
        <taxon>Actinomycetota</taxon>
        <taxon>Actinomycetes</taxon>
        <taxon>Micrococcales</taxon>
        <taxon>Microbacteriaceae</taxon>
        <taxon>Antiquaquibacter</taxon>
    </lineage>
</organism>
<feature type="domain" description="GGDEF" evidence="2">
    <location>
        <begin position="331"/>
        <end position="466"/>
    </location>
</feature>
<evidence type="ECO:0000313" key="4">
    <source>
        <dbReference type="Proteomes" id="UP001160142"/>
    </source>
</evidence>
<dbReference type="SMART" id="SM00091">
    <property type="entry name" value="PAS"/>
    <property type="match status" value="1"/>
</dbReference>
<keyword evidence="4" id="KW-1185">Reference proteome</keyword>
<name>A0ABT6KK94_9MICO</name>
<evidence type="ECO:0000313" key="3">
    <source>
        <dbReference type="EMBL" id="MDH6180131.1"/>
    </source>
</evidence>
<dbReference type="SMART" id="SM00065">
    <property type="entry name" value="GAF"/>
    <property type="match status" value="1"/>
</dbReference>
<reference evidence="3 4" key="1">
    <citation type="submission" date="2023-04" db="EMBL/GenBank/DDBJ databases">
        <title>Genome Encyclopedia of Bacteria and Archaea VI: Functional Genomics of Type Strains.</title>
        <authorList>
            <person name="Whitman W."/>
        </authorList>
    </citation>
    <scope>NUCLEOTIDE SEQUENCE [LARGE SCALE GENOMIC DNA]</scope>
    <source>
        <strain evidence="3 4">SG_E_30_P1</strain>
    </source>
</reference>
<dbReference type="InterPro" id="IPR035965">
    <property type="entry name" value="PAS-like_dom_sf"/>
</dbReference>
<evidence type="ECO:0000259" key="2">
    <source>
        <dbReference type="PROSITE" id="PS50887"/>
    </source>
</evidence>
<dbReference type="SUPFAM" id="SSF55785">
    <property type="entry name" value="PYP-like sensor domain (PAS domain)"/>
    <property type="match status" value="1"/>
</dbReference>
<dbReference type="SUPFAM" id="SSF55073">
    <property type="entry name" value="Nucleotide cyclase"/>
    <property type="match status" value="1"/>
</dbReference>
<dbReference type="Gene3D" id="3.30.450.20">
    <property type="entry name" value="PAS domain"/>
    <property type="match status" value="1"/>
</dbReference>
<dbReference type="Pfam" id="PF01590">
    <property type="entry name" value="GAF"/>
    <property type="match status" value="1"/>
</dbReference>
<dbReference type="Pfam" id="PF13426">
    <property type="entry name" value="PAS_9"/>
    <property type="match status" value="1"/>
</dbReference>
<dbReference type="InterPro" id="IPR043128">
    <property type="entry name" value="Rev_trsase/Diguanyl_cyclase"/>
</dbReference>
<feature type="domain" description="PAS" evidence="1">
    <location>
        <begin position="10"/>
        <end position="49"/>
    </location>
</feature>
<dbReference type="InterPro" id="IPR029787">
    <property type="entry name" value="Nucleotide_cyclase"/>
</dbReference>
<protein>
    <submittedName>
        <fullName evidence="3">Diguanylate cyclase (GGDEF)-like protein/PAS domain S-box-containing protein</fullName>
    </submittedName>
</protein>
<proteinExistence type="predicted"/>
<dbReference type="InterPro" id="IPR000160">
    <property type="entry name" value="GGDEF_dom"/>
</dbReference>
<dbReference type="EMBL" id="JARXVQ010000001">
    <property type="protein sequence ID" value="MDH6180131.1"/>
    <property type="molecule type" value="Genomic_DNA"/>
</dbReference>
<comment type="caution">
    <text evidence="3">The sequence shown here is derived from an EMBL/GenBank/DDBJ whole genome shotgun (WGS) entry which is preliminary data.</text>
</comment>
<dbReference type="InterPro" id="IPR052163">
    <property type="entry name" value="DGC-Regulatory_Protein"/>
</dbReference>
<dbReference type="Pfam" id="PF00990">
    <property type="entry name" value="GGDEF"/>
    <property type="match status" value="1"/>
</dbReference>
<evidence type="ECO:0000259" key="1">
    <source>
        <dbReference type="PROSITE" id="PS50112"/>
    </source>
</evidence>
<dbReference type="CDD" id="cd00130">
    <property type="entry name" value="PAS"/>
    <property type="match status" value="1"/>
</dbReference>
<dbReference type="InterPro" id="IPR000014">
    <property type="entry name" value="PAS"/>
</dbReference>
<dbReference type="Gene3D" id="3.30.450.40">
    <property type="match status" value="1"/>
</dbReference>
<dbReference type="Proteomes" id="UP001160142">
    <property type="component" value="Unassembled WGS sequence"/>
</dbReference>
<dbReference type="RefSeq" id="WP_322132497.1">
    <property type="nucleotide sequence ID" value="NZ_CP085036.1"/>
</dbReference>
<dbReference type="CDD" id="cd01949">
    <property type="entry name" value="GGDEF"/>
    <property type="match status" value="1"/>
</dbReference>
<dbReference type="PANTHER" id="PTHR46663:SF4">
    <property type="entry name" value="DIGUANYLATE CYCLASE DGCT-RELATED"/>
    <property type="match status" value="1"/>
</dbReference>
<dbReference type="InterPro" id="IPR003018">
    <property type="entry name" value="GAF"/>
</dbReference>
<dbReference type="PROSITE" id="PS50887">
    <property type="entry name" value="GGDEF"/>
    <property type="match status" value="1"/>
</dbReference>
<dbReference type="SUPFAM" id="SSF55781">
    <property type="entry name" value="GAF domain-like"/>
    <property type="match status" value="1"/>
</dbReference>
<dbReference type="InterPro" id="IPR029016">
    <property type="entry name" value="GAF-like_dom_sf"/>
</dbReference>
<dbReference type="NCBIfam" id="TIGR00254">
    <property type="entry name" value="GGDEF"/>
    <property type="match status" value="1"/>
</dbReference>
<dbReference type="PROSITE" id="PS50112">
    <property type="entry name" value="PAS"/>
    <property type="match status" value="1"/>
</dbReference>
<accession>A0ABT6KK94</accession>